<dbReference type="Proteomes" id="UP001178507">
    <property type="component" value="Unassembled WGS sequence"/>
</dbReference>
<accession>A0AA36HSE4</accession>
<protein>
    <recommendedName>
        <fullName evidence="6">EF-hand domain-containing protein</fullName>
    </recommendedName>
</protein>
<keyword evidence="2 5" id="KW-0812">Transmembrane</keyword>
<reference evidence="7" key="1">
    <citation type="submission" date="2023-08" db="EMBL/GenBank/DDBJ databases">
        <authorList>
            <person name="Chen Y."/>
            <person name="Shah S."/>
            <person name="Dougan E. K."/>
            <person name="Thang M."/>
            <person name="Chan C."/>
        </authorList>
    </citation>
    <scope>NUCLEOTIDE SEQUENCE</scope>
</reference>
<dbReference type="GO" id="GO:0001669">
    <property type="term" value="C:acrosomal vesicle"/>
    <property type="evidence" value="ECO:0007669"/>
    <property type="project" value="TreeGrafter"/>
</dbReference>
<organism evidence="7 8">
    <name type="scientific">Effrenium voratum</name>
    <dbReference type="NCBI Taxonomy" id="2562239"/>
    <lineage>
        <taxon>Eukaryota</taxon>
        <taxon>Sar</taxon>
        <taxon>Alveolata</taxon>
        <taxon>Dinophyceae</taxon>
        <taxon>Suessiales</taxon>
        <taxon>Symbiodiniaceae</taxon>
        <taxon>Effrenium</taxon>
    </lineage>
</organism>
<dbReference type="PANTHER" id="PTHR47131:SF1">
    <property type="entry name" value="CATION CHANNEL SPERM-ASSOCIATED PROTEIN 3"/>
    <property type="match status" value="1"/>
</dbReference>
<keyword evidence="4 5" id="KW-0472">Membrane</keyword>
<dbReference type="PANTHER" id="PTHR47131">
    <property type="entry name" value="CATION CHANNEL SPERM-ASSOCIATED PROTEIN 3"/>
    <property type="match status" value="1"/>
</dbReference>
<dbReference type="SUPFAM" id="SSF81324">
    <property type="entry name" value="Voltage-gated potassium channels"/>
    <property type="match status" value="1"/>
</dbReference>
<dbReference type="InterPro" id="IPR027359">
    <property type="entry name" value="Volt_channel_dom_sf"/>
</dbReference>
<dbReference type="AlphaFoldDB" id="A0AA36HSE4"/>
<keyword evidence="8" id="KW-1185">Reference proteome</keyword>
<gene>
    <name evidence="7" type="ORF">EVOR1521_LOCUS3188</name>
</gene>
<dbReference type="PROSITE" id="PS00018">
    <property type="entry name" value="EF_HAND_1"/>
    <property type="match status" value="1"/>
</dbReference>
<feature type="transmembrane region" description="Helical" evidence="5">
    <location>
        <begin position="196"/>
        <end position="216"/>
    </location>
</feature>
<dbReference type="GO" id="GO:0005245">
    <property type="term" value="F:voltage-gated calcium channel activity"/>
    <property type="evidence" value="ECO:0007669"/>
    <property type="project" value="TreeGrafter"/>
</dbReference>
<evidence type="ECO:0000256" key="4">
    <source>
        <dbReference type="ARBA" id="ARBA00023136"/>
    </source>
</evidence>
<dbReference type="Gene3D" id="1.20.120.350">
    <property type="entry name" value="Voltage-gated potassium channels. Chain C"/>
    <property type="match status" value="1"/>
</dbReference>
<dbReference type="EMBL" id="CAUJNA010000189">
    <property type="protein sequence ID" value="CAJ1373353.1"/>
    <property type="molecule type" value="Genomic_DNA"/>
</dbReference>
<evidence type="ECO:0000256" key="5">
    <source>
        <dbReference type="SAM" id="Phobius"/>
    </source>
</evidence>
<feature type="transmembrane region" description="Helical" evidence="5">
    <location>
        <begin position="152"/>
        <end position="176"/>
    </location>
</feature>
<feature type="transmembrane region" description="Helical" evidence="5">
    <location>
        <begin position="292"/>
        <end position="316"/>
    </location>
</feature>
<dbReference type="GO" id="GO:0036128">
    <property type="term" value="C:CatSper complex"/>
    <property type="evidence" value="ECO:0007669"/>
    <property type="project" value="TreeGrafter"/>
</dbReference>
<dbReference type="PROSITE" id="PS50222">
    <property type="entry name" value="EF_HAND_2"/>
    <property type="match status" value="1"/>
</dbReference>
<dbReference type="GO" id="GO:0048240">
    <property type="term" value="P:sperm capacitation"/>
    <property type="evidence" value="ECO:0007669"/>
    <property type="project" value="TreeGrafter"/>
</dbReference>
<feature type="domain" description="EF-hand" evidence="6">
    <location>
        <begin position="395"/>
        <end position="419"/>
    </location>
</feature>
<dbReference type="Gene3D" id="1.10.287.70">
    <property type="match status" value="1"/>
</dbReference>
<comment type="caution">
    <text evidence="7">The sequence shown here is derived from an EMBL/GenBank/DDBJ whole genome shotgun (WGS) entry which is preliminary data.</text>
</comment>
<dbReference type="InterPro" id="IPR002048">
    <property type="entry name" value="EF_hand_dom"/>
</dbReference>
<keyword evidence="3 5" id="KW-1133">Transmembrane helix</keyword>
<feature type="transmembrane region" description="Helical" evidence="5">
    <location>
        <begin position="72"/>
        <end position="93"/>
    </location>
</feature>
<dbReference type="GO" id="GO:0005509">
    <property type="term" value="F:calcium ion binding"/>
    <property type="evidence" value="ECO:0007669"/>
    <property type="project" value="InterPro"/>
</dbReference>
<feature type="transmembrane region" description="Helical" evidence="5">
    <location>
        <begin position="228"/>
        <end position="248"/>
    </location>
</feature>
<feature type="transmembrane region" description="Helical" evidence="5">
    <location>
        <begin position="123"/>
        <end position="145"/>
    </location>
</feature>
<evidence type="ECO:0000256" key="3">
    <source>
        <dbReference type="ARBA" id="ARBA00022989"/>
    </source>
</evidence>
<evidence type="ECO:0000256" key="2">
    <source>
        <dbReference type="ARBA" id="ARBA00022692"/>
    </source>
</evidence>
<dbReference type="InterPro" id="IPR018247">
    <property type="entry name" value="EF_Hand_1_Ca_BS"/>
</dbReference>
<comment type="subcellular location">
    <subcellularLocation>
        <location evidence="1">Membrane</location>
        <topology evidence="1">Multi-pass membrane protein</topology>
    </subcellularLocation>
</comment>
<evidence type="ECO:0000259" key="6">
    <source>
        <dbReference type="PROSITE" id="PS50222"/>
    </source>
</evidence>
<proteinExistence type="predicted"/>
<sequence length="551" mass="60912">MFRGGRLGGIQGAVIPQRFPTFEASESSASGFRNKRSKSSSVLNAVANSPKWIKLDGIHQRYVKRPEANKRAWILSARGSLLIGLAIGLQSLLMGLEMELELRSQSQEQTWLAGGALRQQGGLAFYSLLTMDALLLVIFSAEYFLKGRALGMAYMCSLLGILDMILLLSASAYLTLSVAEIHINGALLGLVRAARLLRILRLVHLLQILPALALLVKGLVSTMITIMDAMILLCILSYIGALICSEILGNDNEVLRGFFGSISTSFLTHIKLVLVEGWPQIAAAMLGDSNMWAAYLFVFICLSNFALLNLVTGVVCERVMELARQLPPPSAVEKDFEFQMLRSRICELYTAHRKPKRNWLTEAETARLFQSALASELMDDMKVALPSQSKQLRSLLDEDGDGKVTCEELQDSLMKMRCSRFDQVSREMQRSVRLTAGCALQLFEQTGAEMAQKVRSEMQAAGQKVAKHMEVVDTCLVQQVEEEASRLWRAKVKRQQRDLMEASYAMRMLSYSVAALQRECSDAFVPSMPAVRGCGGRGVHAGSLRQAATQT</sequence>
<dbReference type="InterPro" id="IPR005821">
    <property type="entry name" value="Ion_trans_dom"/>
</dbReference>
<dbReference type="GO" id="GO:0006814">
    <property type="term" value="P:sodium ion transport"/>
    <property type="evidence" value="ECO:0007669"/>
    <property type="project" value="TreeGrafter"/>
</dbReference>
<evidence type="ECO:0000313" key="7">
    <source>
        <dbReference type="EMBL" id="CAJ1373353.1"/>
    </source>
</evidence>
<dbReference type="GO" id="GO:0030317">
    <property type="term" value="P:flagellated sperm motility"/>
    <property type="evidence" value="ECO:0007669"/>
    <property type="project" value="TreeGrafter"/>
</dbReference>
<name>A0AA36HSE4_9DINO</name>
<dbReference type="Pfam" id="PF00520">
    <property type="entry name" value="Ion_trans"/>
    <property type="match status" value="1"/>
</dbReference>
<evidence type="ECO:0000256" key="1">
    <source>
        <dbReference type="ARBA" id="ARBA00004141"/>
    </source>
</evidence>
<evidence type="ECO:0000313" key="8">
    <source>
        <dbReference type="Proteomes" id="UP001178507"/>
    </source>
</evidence>